<keyword evidence="3" id="KW-1185">Reference proteome</keyword>
<evidence type="ECO:0000256" key="1">
    <source>
        <dbReference type="SAM" id="MobiDB-lite"/>
    </source>
</evidence>
<comment type="caution">
    <text evidence="2">The sequence shown here is derived from an EMBL/GenBank/DDBJ whole genome shotgun (WGS) entry which is preliminary data.</text>
</comment>
<name>A0A9P6K161_9FUNG</name>
<evidence type="ECO:0000313" key="3">
    <source>
        <dbReference type="Proteomes" id="UP000723463"/>
    </source>
</evidence>
<reference evidence="2" key="1">
    <citation type="journal article" date="2020" name="Fungal Divers.">
        <title>Resolving the Mortierellaceae phylogeny through synthesis of multi-gene phylogenetics and phylogenomics.</title>
        <authorList>
            <person name="Vandepol N."/>
            <person name="Liber J."/>
            <person name="Desiro A."/>
            <person name="Na H."/>
            <person name="Kennedy M."/>
            <person name="Barry K."/>
            <person name="Grigoriev I.V."/>
            <person name="Miller A.N."/>
            <person name="O'Donnell K."/>
            <person name="Stajich J.E."/>
            <person name="Bonito G."/>
        </authorList>
    </citation>
    <scope>NUCLEOTIDE SEQUENCE</scope>
    <source>
        <strain evidence="2">NRRL 2591</strain>
    </source>
</reference>
<evidence type="ECO:0000313" key="2">
    <source>
        <dbReference type="EMBL" id="KAF9541273.1"/>
    </source>
</evidence>
<dbReference type="Proteomes" id="UP000723463">
    <property type="component" value="Unassembled WGS sequence"/>
</dbReference>
<protein>
    <submittedName>
        <fullName evidence="2">Uncharacterized protein</fullName>
    </submittedName>
</protein>
<accession>A0A9P6K161</accession>
<gene>
    <name evidence="2" type="ORF">EC957_003288</name>
</gene>
<dbReference type="EMBL" id="JAAAXW010000172">
    <property type="protein sequence ID" value="KAF9541273.1"/>
    <property type="molecule type" value="Genomic_DNA"/>
</dbReference>
<organism evidence="2 3">
    <name type="scientific">Mortierella hygrophila</name>
    <dbReference type="NCBI Taxonomy" id="979708"/>
    <lineage>
        <taxon>Eukaryota</taxon>
        <taxon>Fungi</taxon>
        <taxon>Fungi incertae sedis</taxon>
        <taxon>Mucoromycota</taxon>
        <taxon>Mortierellomycotina</taxon>
        <taxon>Mortierellomycetes</taxon>
        <taxon>Mortierellales</taxon>
        <taxon>Mortierellaceae</taxon>
        <taxon>Mortierella</taxon>
    </lineage>
</organism>
<feature type="region of interest" description="Disordered" evidence="1">
    <location>
        <begin position="1"/>
        <end position="21"/>
    </location>
</feature>
<dbReference type="AlphaFoldDB" id="A0A9P6K161"/>
<sequence>MSEVVEEIQENAGLTPEDVTGLPTRGILLVPPRPLMRTQLGVSRSYVEGTFTKDMEGVAPQAPLVANEPELQADRWVMEDEFSIPTLDHKGASLAVNNGALNIDGDGSWDLDADLTA</sequence>
<proteinExistence type="predicted"/>